<keyword evidence="1" id="KW-0472">Membrane</keyword>
<dbReference type="RefSeq" id="WP_135624926.1">
    <property type="nucleotide sequence ID" value="NZ_RQGD01000045.1"/>
</dbReference>
<proteinExistence type="predicted"/>
<keyword evidence="1" id="KW-0812">Transmembrane</keyword>
<name>A0A4R9JYL9_9LEPT</name>
<dbReference type="AlphaFoldDB" id="A0A4R9JYL9"/>
<accession>A0A4R9JYL9</accession>
<dbReference type="EMBL" id="RQGD01000045">
    <property type="protein sequence ID" value="TGL56708.1"/>
    <property type="molecule type" value="Genomic_DNA"/>
</dbReference>
<dbReference type="OrthoDB" id="330287at2"/>
<comment type="caution">
    <text evidence="2">The sequence shown here is derived from an EMBL/GenBank/DDBJ whole genome shotgun (WGS) entry which is preliminary data.</text>
</comment>
<evidence type="ECO:0000256" key="1">
    <source>
        <dbReference type="SAM" id="Phobius"/>
    </source>
</evidence>
<feature type="transmembrane region" description="Helical" evidence="1">
    <location>
        <begin position="129"/>
        <end position="147"/>
    </location>
</feature>
<evidence type="ECO:0000313" key="3">
    <source>
        <dbReference type="Proteomes" id="UP000297693"/>
    </source>
</evidence>
<keyword evidence="1" id="KW-1133">Transmembrane helix</keyword>
<organism evidence="2 3">
    <name type="scientific">Leptospira ognonensis</name>
    <dbReference type="NCBI Taxonomy" id="2484945"/>
    <lineage>
        <taxon>Bacteria</taxon>
        <taxon>Pseudomonadati</taxon>
        <taxon>Spirochaetota</taxon>
        <taxon>Spirochaetia</taxon>
        <taxon>Leptospirales</taxon>
        <taxon>Leptospiraceae</taxon>
        <taxon>Leptospira</taxon>
    </lineage>
</organism>
<dbReference type="Proteomes" id="UP000297693">
    <property type="component" value="Unassembled WGS sequence"/>
</dbReference>
<evidence type="ECO:0000313" key="2">
    <source>
        <dbReference type="EMBL" id="TGL56708.1"/>
    </source>
</evidence>
<gene>
    <name evidence="2" type="ORF">EHQ58_16055</name>
</gene>
<protein>
    <submittedName>
        <fullName evidence="2">Uncharacterized protein</fullName>
    </submittedName>
</protein>
<sequence length="148" mass="17204">MPTSKLVLALEKRLRALGNDDPIYIADIIRKILSEDKELTLTEAMDRFETEVERSSLAELGLEQDRFPDLKFESLVLKEFRNHPDFNQIAVTLKNQFSSRGKGFGKMVPRPIDFSGFARLSEEKIDKKTVIFTILFWIIIYSLILYFI</sequence>
<reference evidence="2" key="1">
    <citation type="journal article" date="2019" name="PLoS Negl. Trop. Dis.">
        <title>Revisiting the worldwide diversity of Leptospira species in the environment.</title>
        <authorList>
            <person name="Vincent A.T."/>
            <person name="Schiettekatte O."/>
            <person name="Bourhy P."/>
            <person name="Veyrier F.J."/>
            <person name="Picardeau M."/>
        </authorList>
    </citation>
    <scope>NUCLEOTIDE SEQUENCE [LARGE SCALE GENOMIC DNA]</scope>
    <source>
        <strain evidence="2">201702476</strain>
    </source>
</reference>
<keyword evidence="3" id="KW-1185">Reference proteome</keyword>